<feature type="coiled-coil region" evidence="1">
    <location>
        <begin position="431"/>
        <end position="494"/>
    </location>
</feature>
<feature type="domain" description="GAG-pre-integrase" evidence="3">
    <location>
        <begin position="826"/>
        <end position="898"/>
    </location>
</feature>
<evidence type="ECO:0000256" key="2">
    <source>
        <dbReference type="SAM" id="MobiDB-lite"/>
    </source>
</evidence>
<reference evidence="4" key="2">
    <citation type="submission" date="2022-01" db="EMBL/GenBank/DDBJ databases">
        <authorList>
            <person name="Yamashiro T."/>
            <person name="Shiraishi A."/>
            <person name="Satake H."/>
            <person name="Nakayama K."/>
        </authorList>
    </citation>
    <scope>NUCLEOTIDE SEQUENCE</scope>
</reference>
<dbReference type="Pfam" id="PF13976">
    <property type="entry name" value="gag_pre-integrs"/>
    <property type="match status" value="1"/>
</dbReference>
<evidence type="ECO:0000259" key="3">
    <source>
        <dbReference type="Pfam" id="PF13976"/>
    </source>
</evidence>
<dbReference type="EMBL" id="BQNB010011908">
    <property type="protein sequence ID" value="GJS96714.1"/>
    <property type="molecule type" value="Genomic_DNA"/>
</dbReference>
<feature type="region of interest" description="Disordered" evidence="2">
    <location>
        <begin position="190"/>
        <end position="211"/>
    </location>
</feature>
<comment type="caution">
    <text evidence="4">The sequence shown here is derived from an EMBL/GenBank/DDBJ whole genome shotgun (WGS) entry which is preliminary data.</text>
</comment>
<feature type="region of interest" description="Disordered" evidence="2">
    <location>
        <begin position="614"/>
        <end position="633"/>
    </location>
</feature>
<accession>A0ABQ5A298</accession>
<keyword evidence="1" id="KW-0175">Coiled coil</keyword>
<organism evidence="4 5">
    <name type="scientific">Tanacetum coccineum</name>
    <dbReference type="NCBI Taxonomy" id="301880"/>
    <lineage>
        <taxon>Eukaryota</taxon>
        <taxon>Viridiplantae</taxon>
        <taxon>Streptophyta</taxon>
        <taxon>Embryophyta</taxon>
        <taxon>Tracheophyta</taxon>
        <taxon>Spermatophyta</taxon>
        <taxon>Magnoliopsida</taxon>
        <taxon>eudicotyledons</taxon>
        <taxon>Gunneridae</taxon>
        <taxon>Pentapetalae</taxon>
        <taxon>asterids</taxon>
        <taxon>campanulids</taxon>
        <taxon>Asterales</taxon>
        <taxon>Asteraceae</taxon>
        <taxon>Asteroideae</taxon>
        <taxon>Anthemideae</taxon>
        <taxon>Anthemidinae</taxon>
        <taxon>Tanacetum</taxon>
    </lineage>
</organism>
<sequence length="911" mass="103172">MHILNDPSFFLTNKTGAPQGEELGLIKPLSESSCSCSTFSFIRDVPIGTVLELRARLLELSRSGIPLVELEEDPASPRETLQENLKPLNAEIDCLKQILFKQLREKESLMKTVTVLKDDFKKEESRNFDREIALEKKIKHLDNIIYKRGQSAQTIHMLTKSKIFYDHSTKQAIGYQNPFYLKKAQQLEPKLYDDPSPSSTTNKVEVPKERPKVSMVNTSLKRLKQHLVGFDKVVKERTTAITITEDLIDELTEVQTVFIQMEQAVEQHRLESKTFEIKMNQVLNEKDRLVEQVINKDVVNIVMNSSVDNASMNMHECQKCLKLETELLNKKDFVEKEIYDTLFKNYTYLEKHCISLEVDTQLNQEIFQRENSISNQSAPNINQYFELNELKAQSQKKDKVIVKLKEKIKSLSGNVNADKVKMDMDEIETLNSELDHMVSKLIAENEHLKQNYKQLYDSIKLVRVLSKEQCDALINQVNQKSVEISNLNAKLQEQGLVITALKNDLRKLKGKALTDSAVTSHAIDPKMLKIDMEPITPKLLNKKTAHSAYIKHTQEEAVVLRDLVEHVKENYPQDHALESAFSKKLVVVTIKNKDKRVRFTEPLTSLGNINTKKDSSSNLASNKPVLSSTGNSKLNENSEPICVMCNGCMLSDKCVNAHVKSKSIKKNSKTKFGNQQANAPRKPITLESETSKPVVTLVYSRKPRKTKSTDPVSKSKIIKSANNKEPIKSWGSTVSNVPSSSLIACSKFLGTVKFGNNHVEKIMGYGDYQIGNVTISKVYYMEGLGHNLFSVGQFCDSNLEVAFRQHTCFICNLEGVDLLTGSLGDNLYTLSLRDMMVSSPICLLSKATKTKSWLWHRHLSHLNFGAINHLARHGLVRGLPKIKFEKDHMCSACAMGKSKKKSHKPKSEDTN</sequence>
<keyword evidence="5" id="KW-1185">Reference proteome</keyword>
<dbReference type="Proteomes" id="UP001151760">
    <property type="component" value="Unassembled WGS sequence"/>
</dbReference>
<proteinExistence type="predicted"/>
<name>A0ABQ5A298_9ASTR</name>
<evidence type="ECO:0000313" key="4">
    <source>
        <dbReference type="EMBL" id="GJS96714.1"/>
    </source>
</evidence>
<evidence type="ECO:0000256" key="1">
    <source>
        <dbReference type="SAM" id="Coils"/>
    </source>
</evidence>
<gene>
    <name evidence="4" type="ORF">Tco_0803682</name>
</gene>
<reference evidence="4" key="1">
    <citation type="journal article" date="2022" name="Int. J. Mol. Sci.">
        <title>Draft Genome of Tanacetum Coccineum: Genomic Comparison of Closely Related Tanacetum-Family Plants.</title>
        <authorList>
            <person name="Yamashiro T."/>
            <person name="Shiraishi A."/>
            <person name="Nakayama K."/>
            <person name="Satake H."/>
        </authorList>
    </citation>
    <scope>NUCLEOTIDE SEQUENCE</scope>
</reference>
<dbReference type="InterPro" id="IPR025724">
    <property type="entry name" value="GAG-pre-integrase_dom"/>
</dbReference>
<protein>
    <submittedName>
        <fullName evidence="4">Retrovirus-related pol polyprotein from transposon TNT 1-94</fullName>
    </submittedName>
</protein>
<evidence type="ECO:0000313" key="5">
    <source>
        <dbReference type="Proteomes" id="UP001151760"/>
    </source>
</evidence>